<dbReference type="GO" id="GO:0005737">
    <property type="term" value="C:cytoplasm"/>
    <property type="evidence" value="ECO:0007669"/>
    <property type="project" value="UniProtKB-SubCell"/>
</dbReference>
<keyword evidence="5" id="KW-0677">Repeat</keyword>
<dbReference type="Proteomes" id="UP000515908">
    <property type="component" value="Chromosome 24"/>
</dbReference>
<dbReference type="VEuPathDB" id="TriTrypDB:ADEAN_000967900"/>
<dbReference type="InterPro" id="IPR001611">
    <property type="entry name" value="Leu-rich_rpt"/>
</dbReference>
<protein>
    <recommendedName>
        <fullName evidence="2">Leucine-rich repeat-containing protein 51</fullName>
    </recommendedName>
</protein>
<dbReference type="Gene3D" id="3.80.10.10">
    <property type="entry name" value="Ribonuclease Inhibitor"/>
    <property type="match status" value="1"/>
</dbReference>
<dbReference type="AlphaFoldDB" id="A0A7G2CQV2"/>
<dbReference type="SUPFAM" id="SSF52058">
    <property type="entry name" value="L domain-like"/>
    <property type="match status" value="1"/>
</dbReference>
<accession>A0A7G2CQV2</accession>
<organism evidence="7 8">
    <name type="scientific">Angomonas deanei</name>
    <dbReference type="NCBI Taxonomy" id="59799"/>
    <lineage>
        <taxon>Eukaryota</taxon>
        <taxon>Discoba</taxon>
        <taxon>Euglenozoa</taxon>
        <taxon>Kinetoplastea</taxon>
        <taxon>Metakinetoplastina</taxon>
        <taxon>Trypanosomatida</taxon>
        <taxon>Trypanosomatidae</taxon>
        <taxon>Strigomonadinae</taxon>
        <taxon>Angomonas</taxon>
    </lineage>
</organism>
<keyword evidence="4" id="KW-0433">Leucine-rich repeat</keyword>
<evidence type="ECO:0000256" key="1">
    <source>
        <dbReference type="ARBA" id="ARBA00004496"/>
    </source>
</evidence>
<dbReference type="PANTHER" id="PTHR46545">
    <property type="entry name" value="LEUCINE-RICH REPEAT-CONTAINING PROTEIN 51"/>
    <property type="match status" value="1"/>
</dbReference>
<evidence type="ECO:0000256" key="3">
    <source>
        <dbReference type="ARBA" id="ARBA00022490"/>
    </source>
</evidence>
<dbReference type="OrthoDB" id="676979at2759"/>
<evidence type="ECO:0000313" key="8">
    <source>
        <dbReference type="Proteomes" id="UP000515908"/>
    </source>
</evidence>
<feature type="region of interest" description="Disordered" evidence="6">
    <location>
        <begin position="441"/>
        <end position="469"/>
    </location>
</feature>
<keyword evidence="8" id="KW-1185">Reference proteome</keyword>
<evidence type="ECO:0000256" key="4">
    <source>
        <dbReference type="ARBA" id="ARBA00022614"/>
    </source>
</evidence>
<dbReference type="EMBL" id="LR877168">
    <property type="protein sequence ID" value="CAD2222140.1"/>
    <property type="molecule type" value="Genomic_DNA"/>
</dbReference>
<comment type="subcellular location">
    <subcellularLocation>
        <location evidence="1">Cytoplasm</location>
    </subcellularLocation>
</comment>
<dbReference type="PANTHER" id="PTHR46545:SF1">
    <property type="entry name" value="LEUCINE-RICH REPEAT-CONTAINING PROTEIN 51"/>
    <property type="match status" value="1"/>
</dbReference>
<keyword evidence="3" id="KW-0963">Cytoplasm</keyword>
<evidence type="ECO:0000256" key="2">
    <source>
        <dbReference type="ARBA" id="ARBA00014223"/>
    </source>
</evidence>
<proteinExistence type="predicted"/>
<dbReference type="PROSITE" id="PS51450">
    <property type="entry name" value="LRR"/>
    <property type="match status" value="1"/>
</dbReference>
<sequence>MQDPKVAAQSPDYLHQIDVVEGATLVAERFCIILNWISKGKYIADVQTSLDPRKRVLQDNDVLPPPPTPTNMFEKCALLGIQYTDRNQRLSCLTITYGRESLLFRDVCFFEDGLILTIHRYLVPLQEMLDHPQGSMVSLTVAQRTEKVKESVLDFYDGLSKSRINAVNHTLPLLDYSFVEVTEPLKLLQTAPTAGKRHNPRDVRPQEDPRFAQGVFLSEATDPTANAGGAGKRTMIKAKNKRGEEEAYEFDGGEGDRFAFMRGTASDNTGKKEGTVEALVASAATEAQYDANSVRIASCGLSQHTERLVPVLRRLVANALITLTALDLSDNKISVLPSDFHQLPLQKLQLHGNCITDFKEVVDKVCPLPYLAFVTLHGNPIADNSEQYWPLALRHLLRHPNRQVKLKSLDFVILTAQDYNVAGAHDMFERGDDTLLKKAKTISSGRPTTNTDLYESKKMTGTSRSTLRK</sequence>
<evidence type="ECO:0000256" key="5">
    <source>
        <dbReference type="ARBA" id="ARBA00022737"/>
    </source>
</evidence>
<gene>
    <name evidence="7" type="ORF">ADEAN_000967900</name>
</gene>
<reference evidence="7 8" key="1">
    <citation type="submission" date="2020-08" db="EMBL/GenBank/DDBJ databases">
        <authorList>
            <person name="Newling K."/>
            <person name="Davey J."/>
            <person name="Forrester S."/>
        </authorList>
    </citation>
    <scope>NUCLEOTIDE SEQUENCE [LARGE SCALE GENOMIC DNA]</scope>
    <source>
        <strain evidence="8">Crithidia deanei Carvalho (ATCC PRA-265)</strain>
    </source>
</reference>
<evidence type="ECO:0000313" key="7">
    <source>
        <dbReference type="EMBL" id="CAD2222140.1"/>
    </source>
</evidence>
<dbReference type="InterPro" id="IPR032675">
    <property type="entry name" value="LRR_dom_sf"/>
</dbReference>
<evidence type="ECO:0000256" key="6">
    <source>
        <dbReference type="SAM" id="MobiDB-lite"/>
    </source>
</evidence>
<name>A0A7G2CQV2_9TRYP</name>